<accession>A0AAD8EMQ5</accession>
<dbReference type="EMBL" id="JASPKZ010002685">
    <property type="protein sequence ID" value="KAJ9595197.1"/>
    <property type="molecule type" value="Genomic_DNA"/>
</dbReference>
<evidence type="ECO:0000313" key="2">
    <source>
        <dbReference type="Proteomes" id="UP001233999"/>
    </source>
</evidence>
<dbReference type="Proteomes" id="UP001233999">
    <property type="component" value="Unassembled WGS sequence"/>
</dbReference>
<feature type="non-terminal residue" evidence="1">
    <location>
        <position position="1"/>
    </location>
</feature>
<reference evidence="1" key="1">
    <citation type="journal article" date="2023" name="IScience">
        <title>Live-bearing cockroach genome reveals convergent evolutionary mechanisms linked to viviparity in insects and beyond.</title>
        <authorList>
            <person name="Fouks B."/>
            <person name="Harrison M.C."/>
            <person name="Mikhailova A.A."/>
            <person name="Marchal E."/>
            <person name="English S."/>
            <person name="Carruthers M."/>
            <person name="Jennings E.C."/>
            <person name="Chiamaka E.L."/>
            <person name="Frigard R.A."/>
            <person name="Pippel M."/>
            <person name="Attardo G.M."/>
            <person name="Benoit J.B."/>
            <person name="Bornberg-Bauer E."/>
            <person name="Tobe S.S."/>
        </authorList>
    </citation>
    <scope>NUCLEOTIDE SEQUENCE</scope>
    <source>
        <strain evidence="1">Stay&amp;Tobe</strain>
    </source>
</reference>
<proteinExistence type="predicted"/>
<comment type="caution">
    <text evidence="1">The sequence shown here is derived from an EMBL/GenBank/DDBJ whole genome shotgun (WGS) entry which is preliminary data.</text>
</comment>
<reference evidence="1" key="2">
    <citation type="submission" date="2023-05" db="EMBL/GenBank/DDBJ databases">
        <authorList>
            <person name="Fouks B."/>
        </authorList>
    </citation>
    <scope>NUCLEOTIDE SEQUENCE</scope>
    <source>
        <strain evidence="1">Stay&amp;Tobe</strain>
        <tissue evidence="1">Testes</tissue>
    </source>
</reference>
<name>A0AAD8EMQ5_DIPPU</name>
<feature type="non-terminal residue" evidence="1">
    <location>
        <position position="67"/>
    </location>
</feature>
<dbReference type="AlphaFoldDB" id="A0AAD8EMQ5"/>
<gene>
    <name evidence="1" type="ORF">L9F63_013506</name>
</gene>
<keyword evidence="2" id="KW-1185">Reference proteome</keyword>
<evidence type="ECO:0000313" key="1">
    <source>
        <dbReference type="EMBL" id="KAJ9595197.1"/>
    </source>
</evidence>
<protein>
    <submittedName>
        <fullName evidence="1">Uncharacterized protein</fullName>
    </submittedName>
</protein>
<sequence>LYICSLDRNEAWPWEFHLNTQICNWTRLSGHDTRIKSSGRTTSTSTKAILLKIVQTTTIIQNGRKNF</sequence>
<organism evidence="1 2">
    <name type="scientific">Diploptera punctata</name>
    <name type="common">Pacific beetle cockroach</name>
    <dbReference type="NCBI Taxonomy" id="6984"/>
    <lineage>
        <taxon>Eukaryota</taxon>
        <taxon>Metazoa</taxon>
        <taxon>Ecdysozoa</taxon>
        <taxon>Arthropoda</taxon>
        <taxon>Hexapoda</taxon>
        <taxon>Insecta</taxon>
        <taxon>Pterygota</taxon>
        <taxon>Neoptera</taxon>
        <taxon>Polyneoptera</taxon>
        <taxon>Dictyoptera</taxon>
        <taxon>Blattodea</taxon>
        <taxon>Blaberoidea</taxon>
        <taxon>Blaberidae</taxon>
        <taxon>Diplopterinae</taxon>
        <taxon>Diploptera</taxon>
    </lineage>
</organism>